<dbReference type="PANTHER" id="PTHR45626">
    <property type="entry name" value="TRANSCRIPTION TERMINATION FACTOR 2-RELATED"/>
    <property type="match status" value="1"/>
</dbReference>
<evidence type="ECO:0000313" key="7">
    <source>
        <dbReference type="Proteomes" id="UP000481288"/>
    </source>
</evidence>
<accession>A0A7D8YFR0</accession>
<dbReference type="GO" id="GO:0004386">
    <property type="term" value="F:helicase activity"/>
    <property type="evidence" value="ECO:0007669"/>
    <property type="project" value="UniProtKB-KW"/>
</dbReference>
<gene>
    <name evidence="6" type="primary">HLTF</name>
    <name evidence="6" type="ORF">LCER1_G009278</name>
</gene>
<dbReference type="InterPro" id="IPR001650">
    <property type="entry name" value="Helicase_C-like"/>
</dbReference>
<dbReference type="Proteomes" id="UP000481288">
    <property type="component" value="Unassembled WGS sequence"/>
</dbReference>
<organism evidence="6 7">
    <name type="scientific">Lachnellula cervina</name>
    <dbReference type="NCBI Taxonomy" id="1316786"/>
    <lineage>
        <taxon>Eukaryota</taxon>
        <taxon>Fungi</taxon>
        <taxon>Dikarya</taxon>
        <taxon>Ascomycota</taxon>
        <taxon>Pezizomycotina</taxon>
        <taxon>Leotiomycetes</taxon>
        <taxon>Helotiales</taxon>
        <taxon>Lachnaceae</taxon>
        <taxon>Lachnellula</taxon>
    </lineage>
</organism>
<dbReference type="GO" id="GO:0005634">
    <property type="term" value="C:nucleus"/>
    <property type="evidence" value="ECO:0007669"/>
    <property type="project" value="TreeGrafter"/>
</dbReference>
<evidence type="ECO:0000256" key="1">
    <source>
        <dbReference type="ARBA" id="ARBA00022741"/>
    </source>
</evidence>
<dbReference type="Pfam" id="PF00271">
    <property type="entry name" value="Helicase_C"/>
    <property type="match status" value="1"/>
</dbReference>
<dbReference type="GO" id="GO:0008094">
    <property type="term" value="F:ATP-dependent activity, acting on DNA"/>
    <property type="evidence" value="ECO:0007669"/>
    <property type="project" value="TreeGrafter"/>
</dbReference>
<feature type="domain" description="Helicase C-terminal" evidence="5">
    <location>
        <begin position="5"/>
        <end position="85"/>
    </location>
</feature>
<dbReference type="InterPro" id="IPR050628">
    <property type="entry name" value="SNF2_RAD54_helicase_TF"/>
</dbReference>
<protein>
    <submittedName>
        <fullName evidence="6">Helicase-like transcription factor</fullName>
    </submittedName>
</protein>
<evidence type="ECO:0000313" key="6">
    <source>
        <dbReference type="EMBL" id="TVY34933.1"/>
    </source>
</evidence>
<name>A0A7D8YFR0_9HELO</name>
<dbReference type="PANTHER" id="PTHR45626:SF52">
    <property type="entry name" value="SINGLE-STRANDED DNA-DEPENDENT ATPASE (EUROFUNG)"/>
    <property type="match status" value="1"/>
</dbReference>
<feature type="region of interest" description="Disordered" evidence="4">
    <location>
        <begin position="1"/>
        <end position="22"/>
    </location>
</feature>
<dbReference type="InterPro" id="IPR049730">
    <property type="entry name" value="SNF2/RAD54-like_C"/>
</dbReference>
<keyword evidence="1" id="KW-0547">Nucleotide-binding</keyword>
<dbReference type="GO" id="GO:0005524">
    <property type="term" value="F:ATP binding"/>
    <property type="evidence" value="ECO:0007669"/>
    <property type="project" value="UniProtKB-KW"/>
</dbReference>
<dbReference type="GO" id="GO:0006281">
    <property type="term" value="P:DNA repair"/>
    <property type="evidence" value="ECO:0007669"/>
    <property type="project" value="TreeGrafter"/>
</dbReference>
<comment type="caution">
    <text evidence="6">The sequence shown here is derived from an EMBL/GenBank/DDBJ whole genome shotgun (WGS) entry which is preliminary data.</text>
</comment>
<dbReference type="AlphaFoldDB" id="A0A7D8YFR0"/>
<dbReference type="CDD" id="cd18793">
    <property type="entry name" value="SF2_C_SNF"/>
    <property type="match status" value="1"/>
</dbReference>
<dbReference type="EMBL" id="QGMG01002839">
    <property type="protein sequence ID" value="TVY34933.1"/>
    <property type="molecule type" value="Genomic_DNA"/>
</dbReference>
<evidence type="ECO:0000256" key="3">
    <source>
        <dbReference type="ARBA" id="ARBA00022840"/>
    </source>
</evidence>
<dbReference type="SUPFAM" id="SSF52540">
    <property type="entry name" value="P-loop containing nucleoside triphosphate hydrolases"/>
    <property type="match status" value="1"/>
</dbReference>
<reference evidence="6 7" key="1">
    <citation type="submission" date="2018-05" db="EMBL/GenBank/DDBJ databases">
        <title>Whole genome sequencing for identification of molecular markers to develop diagnostic detection tools for the regulated plant pathogen Lachnellula willkommii.</title>
        <authorList>
            <person name="Giroux E."/>
            <person name="Bilodeau G."/>
        </authorList>
    </citation>
    <scope>NUCLEOTIDE SEQUENCE [LARGE SCALE GENOMIC DNA]</scope>
    <source>
        <strain evidence="6 7">CBS 625.97</strain>
    </source>
</reference>
<keyword evidence="2" id="KW-0378">Hydrolase</keyword>
<evidence type="ECO:0000256" key="2">
    <source>
        <dbReference type="ARBA" id="ARBA00022801"/>
    </source>
</evidence>
<dbReference type="Gene3D" id="3.40.50.300">
    <property type="entry name" value="P-loop containing nucleotide triphosphate hydrolases"/>
    <property type="match status" value="1"/>
</dbReference>
<feature type="non-terminal residue" evidence="6">
    <location>
        <position position="135"/>
    </location>
</feature>
<sequence length="135" mass="15199">MLDDSDIPYTRVDGKTSLPRRAEAPQNFHNDETLRVILVSITCGGAGDANINKLDLTAASRVYLMEPHWNPMIKEQALCCVHRVGQKRNVTTVRYLMRDSFEEQVVEIQKRKKLLAKLAFGQDPLPETGIGLGTY</sequence>
<proteinExistence type="predicted"/>
<evidence type="ECO:0000259" key="5">
    <source>
        <dbReference type="Pfam" id="PF00271"/>
    </source>
</evidence>
<dbReference type="InterPro" id="IPR027417">
    <property type="entry name" value="P-loop_NTPase"/>
</dbReference>
<keyword evidence="3" id="KW-0067">ATP-binding</keyword>
<dbReference type="OrthoDB" id="448448at2759"/>
<dbReference type="GO" id="GO:0016787">
    <property type="term" value="F:hydrolase activity"/>
    <property type="evidence" value="ECO:0007669"/>
    <property type="project" value="UniProtKB-KW"/>
</dbReference>
<keyword evidence="6" id="KW-0347">Helicase</keyword>
<evidence type="ECO:0000256" key="4">
    <source>
        <dbReference type="SAM" id="MobiDB-lite"/>
    </source>
</evidence>
<keyword evidence="7" id="KW-1185">Reference proteome</keyword>